<dbReference type="InterPro" id="IPR010559">
    <property type="entry name" value="Sig_transdc_His_kin_internal"/>
</dbReference>
<dbReference type="PANTHER" id="PTHR34220">
    <property type="entry name" value="SENSOR HISTIDINE KINASE YPDA"/>
    <property type="match status" value="1"/>
</dbReference>
<keyword evidence="2" id="KW-0812">Transmembrane</keyword>
<accession>A0AA48GQC9</accession>
<evidence type="ECO:0000256" key="2">
    <source>
        <dbReference type="SAM" id="Phobius"/>
    </source>
</evidence>
<feature type="transmembrane region" description="Helical" evidence="2">
    <location>
        <begin position="49"/>
        <end position="66"/>
    </location>
</feature>
<evidence type="ECO:0000313" key="4">
    <source>
        <dbReference type="EMBL" id="BDU77321.1"/>
    </source>
</evidence>
<name>A0AA48GQC9_9BACT</name>
<dbReference type="Pfam" id="PF06580">
    <property type="entry name" value="His_kinase"/>
    <property type="match status" value="1"/>
</dbReference>
<dbReference type="AlphaFoldDB" id="A0AA48GQC9"/>
<proteinExistence type="predicted"/>
<dbReference type="GO" id="GO:0016020">
    <property type="term" value="C:membrane"/>
    <property type="evidence" value="ECO:0007669"/>
    <property type="project" value="InterPro"/>
</dbReference>
<dbReference type="PANTHER" id="PTHR34220:SF7">
    <property type="entry name" value="SENSOR HISTIDINE KINASE YPDA"/>
    <property type="match status" value="1"/>
</dbReference>
<dbReference type="InterPro" id="IPR050640">
    <property type="entry name" value="Bact_2-comp_sensor_kinase"/>
</dbReference>
<dbReference type="SUPFAM" id="SSF55874">
    <property type="entry name" value="ATPase domain of HSP90 chaperone/DNA topoisomerase II/histidine kinase"/>
    <property type="match status" value="1"/>
</dbReference>
<evidence type="ECO:0000256" key="1">
    <source>
        <dbReference type="SAM" id="MobiDB-lite"/>
    </source>
</evidence>
<reference evidence="4" key="1">
    <citation type="journal article" date="2023" name="Int. J. Syst. Evol. Microbiol.">
        <title>Mesoterricola silvestris gen. nov., sp. nov., Mesoterricola sediminis sp. nov., Geothrix oryzae sp. nov., Geothrix edaphica sp. nov., Geothrix rubra sp. nov., and Geothrix limicola sp. nov., six novel members of Acidobacteriota isolated from soils.</title>
        <authorList>
            <person name="Itoh H."/>
            <person name="Sugisawa Y."/>
            <person name="Mise K."/>
            <person name="Xu Z."/>
            <person name="Kuniyasu M."/>
            <person name="Ushijima N."/>
            <person name="Kawano K."/>
            <person name="Kobayashi E."/>
            <person name="Shiratori Y."/>
            <person name="Masuda Y."/>
            <person name="Senoo K."/>
        </authorList>
    </citation>
    <scope>NUCLEOTIDE SEQUENCE</scope>
    <source>
        <strain evidence="4">W786</strain>
    </source>
</reference>
<dbReference type="EMBL" id="AP027081">
    <property type="protein sequence ID" value="BDU77321.1"/>
    <property type="molecule type" value="Genomic_DNA"/>
</dbReference>
<keyword evidence="2" id="KW-1133">Transmembrane helix</keyword>
<feature type="transmembrane region" description="Helical" evidence="2">
    <location>
        <begin position="166"/>
        <end position="185"/>
    </location>
</feature>
<evidence type="ECO:0000313" key="5">
    <source>
        <dbReference type="Proteomes" id="UP001228113"/>
    </source>
</evidence>
<feature type="domain" description="Signal transduction histidine kinase internal region" evidence="3">
    <location>
        <begin position="205"/>
        <end position="283"/>
    </location>
</feature>
<sequence length="397" mass="41446">MQARGIAGSLRHRLGRPLTWGAILVFGLIWNAARWGLAPDGLDLDGEALAPFAWGFTLLVLAPLPWQWTGDPRPLASPARGLVQALPFGLLCTWILVALLGAGGLPAPMMGHGRMGGHGPHGGMGRGGPRGGGACGSEGGLPGAGLPGAGLPGAGLPGAGPQGRRTLIAAGAYLSFLVLLGAILARMERAETAEAAARDAADRTRLRALQGQMHPHVFFNAVSGVAELVREDPAGAERALLDMAGLLRQVLDLGERTAHPLAAERQLAERYLALEALRLGRRLQVTWDWDGSLDAQEVPPLVLQPLVENAIKHGIAPERGGGELRIRAGRAGDGLVLEVANTGAPPEAGRPEGVALRNLRERLALLGLDPAAAFALVREGAWTRATLRLPLEIPDHG</sequence>
<dbReference type="Gene3D" id="3.30.565.10">
    <property type="entry name" value="Histidine kinase-like ATPase, C-terminal domain"/>
    <property type="match status" value="1"/>
</dbReference>
<dbReference type="KEGG" id="msea:METESE_22790"/>
<dbReference type="RefSeq" id="WP_316410237.1">
    <property type="nucleotide sequence ID" value="NZ_AP027081.1"/>
</dbReference>
<gene>
    <name evidence="4" type="ORF">METESE_22790</name>
</gene>
<keyword evidence="2" id="KW-0472">Membrane</keyword>
<dbReference type="GO" id="GO:0000155">
    <property type="term" value="F:phosphorelay sensor kinase activity"/>
    <property type="evidence" value="ECO:0007669"/>
    <property type="project" value="InterPro"/>
</dbReference>
<feature type="transmembrane region" description="Helical" evidence="2">
    <location>
        <begin position="86"/>
        <end position="105"/>
    </location>
</feature>
<feature type="region of interest" description="Disordered" evidence="1">
    <location>
        <begin position="119"/>
        <end position="139"/>
    </location>
</feature>
<protein>
    <recommendedName>
        <fullName evidence="3">Signal transduction histidine kinase internal region domain-containing protein</fullName>
    </recommendedName>
</protein>
<organism evidence="4 5">
    <name type="scientific">Mesoterricola sediminis</name>
    <dbReference type="NCBI Taxonomy" id="2927980"/>
    <lineage>
        <taxon>Bacteria</taxon>
        <taxon>Pseudomonadati</taxon>
        <taxon>Acidobacteriota</taxon>
        <taxon>Holophagae</taxon>
        <taxon>Holophagales</taxon>
        <taxon>Holophagaceae</taxon>
        <taxon>Mesoterricola</taxon>
    </lineage>
</organism>
<evidence type="ECO:0000259" key="3">
    <source>
        <dbReference type="Pfam" id="PF06580"/>
    </source>
</evidence>
<keyword evidence="5" id="KW-1185">Reference proteome</keyword>
<dbReference type="InterPro" id="IPR036890">
    <property type="entry name" value="HATPase_C_sf"/>
</dbReference>
<feature type="transmembrane region" description="Helical" evidence="2">
    <location>
        <begin position="18"/>
        <end position="37"/>
    </location>
</feature>
<dbReference type="Proteomes" id="UP001228113">
    <property type="component" value="Chromosome"/>
</dbReference>